<keyword evidence="1" id="KW-0677">Repeat</keyword>
<dbReference type="Pfam" id="PF13519">
    <property type="entry name" value="VWA_2"/>
    <property type="match status" value="1"/>
</dbReference>
<dbReference type="SUPFAM" id="SSF48452">
    <property type="entry name" value="TPR-like"/>
    <property type="match status" value="1"/>
</dbReference>
<keyword evidence="8" id="KW-1185">Reference proteome</keyword>
<dbReference type="InterPro" id="IPR019734">
    <property type="entry name" value="TPR_rpt"/>
</dbReference>
<feature type="compositionally biased region" description="Pro residues" evidence="4">
    <location>
        <begin position="551"/>
        <end position="562"/>
    </location>
</feature>
<dbReference type="PROSITE" id="PS50005">
    <property type="entry name" value="TPR"/>
    <property type="match status" value="1"/>
</dbReference>
<protein>
    <submittedName>
        <fullName evidence="7">VWA domain-containing protein</fullName>
    </submittedName>
</protein>
<dbReference type="SMART" id="SM00327">
    <property type="entry name" value="VWA"/>
    <property type="match status" value="1"/>
</dbReference>
<evidence type="ECO:0000313" key="7">
    <source>
        <dbReference type="EMBL" id="GAA4794932.1"/>
    </source>
</evidence>
<feature type="repeat" description="TPR" evidence="3">
    <location>
        <begin position="386"/>
        <end position="419"/>
    </location>
</feature>
<evidence type="ECO:0000256" key="4">
    <source>
        <dbReference type="SAM" id="MobiDB-lite"/>
    </source>
</evidence>
<feature type="compositionally biased region" description="Basic and acidic residues" evidence="4">
    <location>
        <begin position="635"/>
        <end position="648"/>
    </location>
</feature>
<sequence length="648" mass="71059">MNPLPDTLTAVDFLFLRPLWLVGLLAIPPLLWWLRRHCAGRHVWRQVVDAHLLPHLLQADGRDGDGWRGWLPLAALALASALAVLALAGPSWREVPQPLLQDRNPLVIAVDMSSATNAADVPPSRLLQTRDKIARILRRRTGQIALIAFADDAYTVSPLTDDGENIALFLDTLSPDVMPRDGSRADRAIEESARLLKRAGFSRGEILLITGRAGGSANSAAIDARAAGYRVSVLGMGAATGGQYLRRNRDVTTARLQVPALRALATAGGGDYASFAPGDADLETLGALSADRVDAAVAQGKRGRGRLDEGFWLLPPLMLLALFAFRRGVLAVALIALWLPWQPVQAADLWRREDQRQHAAMTRGVEAYRGGDYAGAETAWRDLAGADAAYNRGNAMAKQGRYDEAIAEYRRALQLQPGMRDAAENLQRVEAARKRLPPPPPPKSRPSKTDQRNPEQSKPEQSKPEQSKPQQPKPEQSKPEQSKPEQSKPEQSKPEQSKPEQSKPEQSKPGQPKSGQPAPTQSRPIENKPPQPAPQNGQAQPSIPKNGQPQPAKPQPDGTPPPGEDDARKREQDARAAEAAYRERMAGASAKRPGTQPATKPRPQETPAQRQRRIADEAWLRRVPDDPGGLLRAKFKLEEKRRRREDDR</sequence>
<evidence type="ECO:0000256" key="1">
    <source>
        <dbReference type="ARBA" id="ARBA00022737"/>
    </source>
</evidence>
<feature type="domain" description="VWFA" evidence="6">
    <location>
        <begin position="103"/>
        <end position="294"/>
    </location>
</feature>
<dbReference type="Proteomes" id="UP001499959">
    <property type="component" value="Unassembled WGS sequence"/>
</dbReference>
<dbReference type="PROSITE" id="PS50293">
    <property type="entry name" value="TPR_REGION"/>
    <property type="match status" value="1"/>
</dbReference>
<dbReference type="EMBL" id="BAABJE010000010">
    <property type="protein sequence ID" value="GAA4794932.1"/>
    <property type="molecule type" value="Genomic_DNA"/>
</dbReference>
<dbReference type="InterPro" id="IPR036465">
    <property type="entry name" value="vWFA_dom_sf"/>
</dbReference>
<feature type="compositionally biased region" description="Basic and acidic residues" evidence="4">
    <location>
        <begin position="447"/>
        <end position="466"/>
    </location>
</feature>
<feature type="compositionally biased region" description="Basic and acidic residues" evidence="4">
    <location>
        <begin position="475"/>
        <end position="506"/>
    </location>
</feature>
<keyword evidence="5" id="KW-0812">Transmembrane</keyword>
<evidence type="ECO:0000256" key="2">
    <source>
        <dbReference type="ARBA" id="ARBA00022803"/>
    </source>
</evidence>
<organism evidence="7 8">
    <name type="scientific">Lysobacter hankyongensis</name>
    <dbReference type="NCBI Taxonomy" id="1176535"/>
    <lineage>
        <taxon>Bacteria</taxon>
        <taxon>Pseudomonadati</taxon>
        <taxon>Pseudomonadota</taxon>
        <taxon>Gammaproteobacteria</taxon>
        <taxon>Lysobacterales</taxon>
        <taxon>Lysobacteraceae</taxon>
        <taxon>Lysobacter</taxon>
    </lineage>
</organism>
<accession>A0ABP9BFQ3</accession>
<reference evidence="8" key="1">
    <citation type="journal article" date="2019" name="Int. J. Syst. Evol. Microbiol.">
        <title>The Global Catalogue of Microorganisms (GCM) 10K type strain sequencing project: providing services to taxonomists for standard genome sequencing and annotation.</title>
        <authorList>
            <consortium name="The Broad Institute Genomics Platform"/>
            <consortium name="The Broad Institute Genome Sequencing Center for Infectious Disease"/>
            <person name="Wu L."/>
            <person name="Ma J."/>
        </authorList>
    </citation>
    <scope>NUCLEOTIDE SEQUENCE [LARGE SCALE GENOMIC DNA]</scope>
    <source>
        <strain evidence="8">JCM 18204</strain>
    </source>
</reference>
<name>A0ABP9BFQ3_9GAMM</name>
<dbReference type="PANTHER" id="PTHR22550:SF14">
    <property type="entry name" value="VWFA DOMAIN-CONTAINING PROTEIN"/>
    <property type="match status" value="1"/>
</dbReference>
<feature type="region of interest" description="Disordered" evidence="4">
    <location>
        <begin position="431"/>
        <end position="648"/>
    </location>
</feature>
<dbReference type="Gene3D" id="1.25.40.10">
    <property type="entry name" value="Tetratricopeptide repeat domain"/>
    <property type="match status" value="1"/>
</dbReference>
<feature type="compositionally biased region" description="Basic and acidic residues" evidence="4">
    <location>
        <begin position="565"/>
        <end position="585"/>
    </location>
</feature>
<feature type="compositionally biased region" description="Polar residues" evidence="4">
    <location>
        <begin position="513"/>
        <end position="524"/>
    </location>
</feature>
<evidence type="ECO:0000313" key="8">
    <source>
        <dbReference type="Proteomes" id="UP001499959"/>
    </source>
</evidence>
<dbReference type="InterPro" id="IPR013105">
    <property type="entry name" value="TPR_2"/>
</dbReference>
<dbReference type="SUPFAM" id="SSF53300">
    <property type="entry name" value="vWA-like"/>
    <property type="match status" value="1"/>
</dbReference>
<dbReference type="InterPro" id="IPR050768">
    <property type="entry name" value="UPF0353/GerABKA_families"/>
</dbReference>
<keyword evidence="5" id="KW-1133">Transmembrane helix</keyword>
<comment type="caution">
    <text evidence="7">The sequence shown here is derived from an EMBL/GenBank/DDBJ whole genome shotgun (WGS) entry which is preliminary data.</text>
</comment>
<feature type="compositionally biased region" description="Basic and acidic residues" evidence="4">
    <location>
        <begin position="613"/>
        <end position="625"/>
    </location>
</feature>
<dbReference type="Gene3D" id="3.40.50.410">
    <property type="entry name" value="von Willebrand factor, type A domain"/>
    <property type="match status" value="1"/>
</dbReference>
<gene>
    <name evidence="7" type="ORF">GCM10023307_20740</name>
</gene>
<dbReference type="PANTHER" id="PTHR22550">
    <property type="entry name" value="SPORE GERMINATION PROTEIN"/>
    <property type="match status" value="1"/>
</dbReference>
<dbReference type="InterPro" id="IPR002035">
    <property type="entry name" value="VWF_A"/>
</dbReference>
<evidence type="ECO:0000256" key="5">
    <source>
        <dbReference type="SAM" id="Phobius"/>
    </source>
</evidence>
<feature type="transmembrane region" description="Helical" evidence="5">
    <location>
        <begin position="70"/>
        <end position="88"/>
    </location>
</feature>
<dbReference type="RefSeq" id="WP_345303251.1">
    <property type="nucleotide sequence ID" value="NZ_BAABJE010000010.1"/>
</dbReference>
<keyword evidence="5" id="KW-0472">Membrane</keyword>
<dbReference type="InterPro" id="IPR011990">
    <property type="entry name" value="TPR-like_helical_dom_sf"/>
</dbReference>
<feature type="transmembrane region" description="Helical" evidence="5">
    <location>
        <begin position="12"/>
        <end position="34"/>
    </location>
</feature>
<dbReference type="Pfam" id="PF07719">
    <property type="entry name" value="TPR_2"/>
    <property type="match status" value="1"/>
</dbReference>
<dbReference type="SMART" id="SM00028">
    <property type="entry name" value="TPR"/>
    <property type="match status" value="1"/>
</dbReference>
<evidence type="ECO:0000259" key="6">
    <source>
        <dbReference type="SMART" id="SM00327"/>
    </source>
</evidence>
<proteinExistence type="predicted"/>
<keyword evidence="2 3" id="KW-0802">TPR repeat</keyword>
<evidence type="ECO:0000256" key="3">
    <source>
        <dbReference type="PROSITE-ProRule" id="PRU00339"/>
    </source>
</evidence>